<keyword evidence="2 5" id="KW-0862">Zinc</keyword>
<geneLocation type="nucleomorph" evidence="6"/>
<evidence type="ECO:0000256" key="2">
    <source>
        <dbReference type="ARBA" id="ARBA00022833"/>
    </source>
</evidence>
<proteinExistence type="inferred from homology"/>
<evidence type="ECO:0000256" key="4">
    <source>
        <dbReference type="ARBA" id="ARBA00023274"/>
    </source>
</evidence>
<evidence type="ECO:0000313" key="6">
    <source>
        <dbReference type="EMBL" id="ABW98041.1"/>
    </source>
</evidence>
<protein>
    <recommendedName>
        <fullName evidence="5">40S ribosomal protein S27</fullName>
    </recommendedName>
</protein>
<dbReference type="PANTHER" id="PTHR11594">
    <property type="entry name" value="40S RIBOSOMAL PROTEIN S27"/>
    <property type="match status" value="1"/>
</dbReference>
<dbReference type="Proteomes" id="UP000243127">
    <property type="component" value="Nucleomorph 2"/>
</dbReference>
<dbReference type="Gene3D" id="2.20.25.100">
    <property type="entry name" value="Zn-binding ribosomal proteins"/>
    <property type="match status" value="1"/>
</dbReference>
<evidence type="ECO:0000313" key="7">
    <source>
        <dbReference type="Proteomes" id="UP000243127"/>
    </source>
</evidence>
<dbReference type="GO" id="GO:0003735">
    <property type="term" value="F:structural constituent of ribosome"/>
    <property type="evidence" value="ECO:0007669"/>
    <property type="project" value="InterPro"/>
</dbReference>
<dbReference type="FunFam" id="2.20.25.100:FF:000001">
    <property type="entry name" value="40S ribosomal protein S27"/>
    <property type="match status" value="1"/>
</dbReference>
<evidence type="ECO:0000256" key="5">
    <source>
        <dbReference type="RuleBase" id="RU000671"/>
    </source>
</evidence>
<evidence type="ECO:0000256" key="1">
    <source>
        <dbReference type="ARBA" id="ARBA00010919"/>
    </source>
</evidence>
<dbReference type="GO" id="GO:0006412">
    <property type="term" value="P:translation"/>
    <property type="evidence" value="ECO:0007669"/>
    <property type="project" value="InterPro"/>
</dbReference>
<dbReference type="InterPro" id="IPR000592">
    <property type="entry name" value="Ribosomal_eS27"/>
</dbReference>
<keyword evidence="5" id="KW-0863">Zinc-finger</keyword>
<reference evidence="6 7" key="1">
    <citation type="journal article" date="2007" name="Proc. Natl. Acad. Sci. U.S.A.">
        <title>Nucleomorph genome of Hemiselmis andersenii reveals complete intron loss and compaction as a driver of protein structure and function.</title>
        <authorList>
            <person name="Lane C.E."/>
            <person name="van den Heuvel K."/>
            <person name="Kozera C."/>
            <person name="Curtis B.A."/>
            <person name="Parsons B.J."/>
            <person name="Bowman S."/>
            <person name="Archibald J.M."/>
        </authorList>
    </citation>
    <scope>NUCLEOTIDE SEQUENCE [LARGE SCALE GENOMIC DNA]</scope>
    <source>
        <strain evidence="6 7">CCMP644</strain>
    </source>
</reference>
<dbReference type="HAMAP" id="MF_00371">
    <property type="entry name" value="Ribosomal_eS27"/>
    <property type="match status" value="1"/>
</dbReference>
<dbReference type="InterPro" id="IPR023407">
    <property type="entry name" value="Ribosomal_eS27_Zn-bd_dom_sf"/>
</dbReference>
<comment type="cofactor">
    <cofactor evidence="5">
        <name>Zn(2+)</name>
        <dbReference type="ChEBI" id="CHEBI:29105"/>
    </cofactor>
    <text evidence="5">Binds 1 zinc ion per subunit.</text>
</comment>
<keyword evidence="5" id="KW-0479">Metal-binding</keyword>
<dbReference type="PROSITE" id="PS01168">
    <property type="entry name" value="RIBOSOMAL_S27E"/>
    <property type="match status" value="1"/>
</dbReference>
<dbReference type="GO" id="GO:1990904">
    <property type="term" value="C:ribonucleoprotein complex"/>
    <property type="evidence" value="ECO:0007669"/>
    <property type="project" value="UniProtKB-KW"/>
</dbReference>
<keyword evidence="3 5" id="KW-0689">Ribosomal protein</keyword>
<accession>A9BKN6</accession>
<evidence type="ECO:0000256" key="3">
    <source>
        <dbReference type="ARBA" id="ARBA00022980"/>
    </source>
</evidence>
<comment type="similarity">
    <text evidence="1 5">Belongs to the eukaryotic ribosomal protein eS27 family.</text>
</comment>
<keyword evidence="4 5" id="KW-0687">Ribonucleoprotein</keyword>
<gene>
    <name evidence="6" type="ORF">HAN_2g214</name>
</gene>
<dbReference type="Pfam" id="PF01667">
    <property type="entry name" value="Ribosomal_S27e"/>
    <property type="match status" value="1"/>
</dbReference>
<dbReference type="GeneID" id="5739706"/>
<organism evidence="6 7">
    <name type="scientific">Hemiselmis andersenii</name>
    <name type="common">Cryptophyte alga</name>
    <dbReference type="NCBI Taxonomy" id="464988"/>
    <lineage>
        <taxon>Eukaryota</taxon>
        <taxon>Cryptophyceae</taxon>
        <taxon>Cryptomonadales</taxon>
        <taxon>Hemiselmidaceae</taxon>
        <taxon>Hemiselmis</taxon>
    </lineage>
</organism>
<dbReference type="GO" id="GO:0008270">
    <property type="term" value="F:zinc ion binding"/>
    <property type="evidence" value="ECO:0007669"/>
    <property type="project" value="UniProtKB-KW"/>
</dbReference>
<dbReference type="InterPro" id="IPR011332">
    <property type="entry name" value="Ribosomal_zn-bd"/>
</dbReference>
<dbReference type="EMBL" id="CP000882">
    <property type="protein sequence ID" value="ABW98041.1"/>
    <property type="molecule type" value="Genomic_DNA"/>
</dbReference>
<keyword evidence="6" id="KW-0542">Nucleomorph</keyword>
<dbReference type="RefSeq" id="XP_001712366.1">
    <property type="nucleotide sequence ID" value="XM_001712314.1"/>
</dbReference>
<sequence length="82" mass="9346">MIEDLNFPNQENQKAQNKLKRLIPSPNSYFMDVKCPVCLSLTTIFSNSQTLIKCEKCATLLCEPTGGKVRLNQACLYYQKNN</sequence>
<dbReference type="GO" id="GO:0005840">
    <property type="term" value="C:ribosome"/>
    <property type="evidence" value="ECO:0007669"/>
    <property type="project" value="UniProtKB-KW"/>
</dbReference>
<dbReference type="AlphaFoldDB" id="A9BKN6"/>
<dbReference type="SUPFAM" id="SSF57829">
    <property type="entry name" value="Zn-binding ribosomal proteins"/>
    <property type="match status" value="1"/>
</dbReference>
<name>A9BKN6_HEMAN</name>